<accession>A0A3E5F526</accession>
<dbReference type="Pfam" id="PF12668">
    <property type="entry name" value="DUF3791"/>
    <property type="match status" value="1"/>
</dbReference>
<reference evidence="1 2" key="1">
    <citation type="submission" date="2018-08" db="EMBL/GenBank/DDBJ databases">
        <title>A genome reference for cultivated species of the human gut microbiota.</title>
        <authorList>
            <person name="Zou Y."/>
            <person name="Xue W."/>
            <person name="Luo G."/>
        </authorList>
    </citation>
    <scope>NUCLEOTIDE SEQUENCE [LARGE SCALE GENOMIC DNA]</scope>
    <source>
        <strain evidence="1 2">OM03-4</strain>
    </source>
</reference>
<comment type="caution">
    <text evidence="1">The sequence shown here is derived from an EMBL/GenBank/DDBJ whole genome shotgun (WGS) entry which is preliminary data.</text>
</comment>
<proteinExistence type="predicted"/>
<gene>
    <name evidence="1" type="ORF">DXB37_03205</name>
</gene>
<name>A0A3E5F526_BACUN</name>
<dbReference type="RefSeq" id="WP_117599735.1">
    <property type="nucleotide sequence ID" value="NZ_JBFCPT010000017.1"/>
</dbReference>
<dbReference type="AlphaFoldDB" id="A0A3E5F526"/>
<organism evidence="1 2">
    <name type="scientific">Bacteroides uniformis</name>
    <dbReference type="NCBI Taxonomy" id="820"/>
    <lineage>
        <taxon>Bacteria</taxon>
        <taxon>Pseudomonadati</taxon>
        <taxon>Bacteroidota</taxon>
        <taxon>Bacteroidia</taxon>
        <taxon>Bacteroidales</taxon>
        <taxon>Bacteroidaceae</taxon>
        <taxon>Bacteroides</taxon>
    </lineage>
</organism>
<sequence length="41" mass="4980">MNKPELDVTYFISFCIEQYKKKNSMQGREVMELFDRYGVLQ</sequence>
<protein>
    <submittedName>
        <fullName evidence="1">DUF3791 domain-containing protein</fullName>
    </submittedName>
</protein>
<dbReference type="Proteomes" id="UP000260759">
    <property type="component" value="Unassembled WGS sequence"/>
</dbReference>
<evidence type="ECO:0000313" key="1">
    <source>
        <dbReference type="EMBL" id="RGN96843.1"/>
    </source>
</evidence>
<dbReference type="InterPro" id="IPR024269">
    <property type="entry name" value="DUF3791"/>
</dbReference>
<evidence type="ECO:0000313" key="2">
    <source>
        <dbReference type="Proteomes" id="UP000260759"/>
    </source>
</evidence>
<dbReference type="EMBL" id="QSVA01000002">
    <property type="protein sequence ID" value="RGN96843.1"/>
    <property type="molecule type" value="Genomic_DNA"/>
</dbReference>